<sequence>MQCPGKEAIVPVTTGSLRLTSLNLALRGLTGQMTYLHLFNFSSLIGMNTHNHFVRHVNPLKHLTDWQIIFNYDS</sequence>
<evidence type="ECO:0000313" key="3">
    <source>
        <dbReference type="Proteomes" id="UP000245761"/>
    </source>
</evidence>
<proteinExistence type="predicted"/>
<gene>
    <name evidence="2" type="ORF">D4N09_06535</name>
    <name evidence="1" type="ORF">DD762_08235</name>
</gene>
<comment type="caution">
    <text evidence="1">The sequence shown here is derived from an EMBL/GenBank/DDBJ whole genome shotgun (WGS) entry which is preliminary data.</text>
</comment>
<dbReference type="EMBL" id="QYOH01000004">
    <property type="protein sequence ID" value="TXU37131.1"/>
    <property type="molecule type" value="Genomic_DNA"/>
</dbReference>
<reference evidence="1 3" key="1">
    <citation type="submission" date="2018-04" db="EMBL/GenBank/DDBJ databases">
        <title>Draft Genomic Sequencing Of Potential Extraintestinal Pathogenic Escherichia coli B8S56 Isolated from Retail Chicken Skin.</title>
        <authorList>
            <person name="Xu A."/>
            <person name="Tilman S."/>
            <person name="Wisser-Parker K."/>
            <person name="Scullen O.J."/>
            <person name="Sommers C."/>
        </authorList>
    </citation>
    <scope>NUCLEOTIDE SEQUENCE [LARGE SCALE GENOMIC DNA]</scope>
    <source>
        <strain evidence="1 3">B8S56</strain>
    </source>
</reference>
<reference evidence="2 4" key="2">
    <citation type="submission" date="2018-09" db="EMBL/GenBank/DDBJ databases">
        <title>Persistent metagenomic signatures of early life antibiotic treatment in the infant gut microbiota and resistome.</title>
        <authorList>
            <person name="Gasparrini A.J."/>
        </authorList>
    </citation>
    <scope>NUCLEOTIDE SEQUENCE [LARGE SCALE GENOMIC DNA]</scope>
    <source>
        <strain evidence="2 4">T0181B.E-10</strain>
    </source>
</reference>
<accession>A0A1L3X0S8</accession>
<name>A0A1L3X0S8_ECOLX</name>
<dbReference type="Proteomes" id="UP000460654">
    <property type="component" value="Unassembled WGS sequence"/>
</dbReference>
<dbReference type="AlphaFoldDB" id="A0A1L3X0S8"/>
<evidence type="ECO:0000313" key="2">
    <source>
        <dbReference type="EMBL" id="TXU37131.1"/>
    </source>
</evidence>
<dbReference type="RefSeq" id="WP_001475394.1">
    <property type="nucleotide sequence ID" value="NZ_JHRB01000279.1"/>
</dbReference>
<evidence type="ECO:0000313" key="1">
    <source>
        <dbReference type="EMBL" id="PWH62368.1"/>
    </source>
</evidence>
<evidence type="ECO:0000313" key="4">
    <source>
        <dbReference type="Proteomes" id="UP000460654"/>
    </source>
</evidence>
<dbReference type="Proteomes" id="UP000245761">
    <property type="component" value="Unassembled WGS sequence"/>
</dbReference>
<dbReference type="EMBL" id="QEMT01000009">
    <property type="protein sequence ID" value="PWH62368.1"/>
    <property type="molecule type" value="Genomic_DNA"/>
</dbReference>
<protein>
    <submittedName>
        <fullName evidence="1">Uncharacterized protein</fullName>
    </submittedName>
</protein>
<organism evidence="1 3">
    <name type="scientific">Escherichia coli</name>
    <dbReference type="NCBI Taxonomy" id="562"/>
    <lineage>
        <taxon>Bacteria</taxon>
        <taxon>Pseudomonadati</taxon>
        <taxon>Pseudomonadota</taxon>
        <taxon>Gammaproteobacteria</taxon>
        <taxon>Enterobacterales</taxon>
        <taxon>Enterobacteriaceae</taxon>
        <taxon>Escherichia</taxon>
    </lineage>
</organism>
<dbReference type="OMA" id="DMMTYLH"/>